<gene>
    <name evidence="3" type="ORF">O3M35_013315</name>
</gene>
<comment type="caution">
    <text evidence="3">The sequence shown here is derived from an EMBL/GenBank/DDBJ whole genome shotgun (WGS) entry which is preliminary data.</text>
</comment>
<keyword evidence="1" id="KW-0812">Transmembrane</keyword>
<feature type="transmembrane region" description="Helical" evidence="1">
    <location>
        <begin position="136"/>
        <end position="153"/>
    </location>
</feature>
<evidence type="ECO:0000313" key="3">
    <source>
        <dbReference type="EMBL" id="KAK9496383.1"/>
    </source>
</evidence>
<evidence type="ECO:0000313" key="4">
    <source>
        <dbReference type="Proteomes" id="UP001461498"/>
    </source>
</evidence>
<organism evidence="3 4">
    <name type="scientific">Rhynocoris fuscipes</name>
    <dbReference type="NCBI Taxonomy" id="488301"/>
    <lineage>
        <taxon>Eukaryota</taxon>
        <taxon>Metazoa</taxon>
        <taxon>Ecdysozoa</taxon>
        <taxon>Arthropoda</taxon>
        <taxon>Hexapoda</taxon>
        <taxon>Insecta</taxon>
        <taxon>Pterygota</taxon>
        <taxon>Neoptera</taxon>
        <taxon>Paraneoptera</taxon>
        <taxon>Hemiptera</taxon>
        <taxon>Heteroptera</taxon>
        <taxon>Panheteroptera</taxon>
        <taxon>Cimicomorpha</taxon>
        <taxon>Reduviidae</taxon>
        <taxon>Harpactorinae</taxon>
        <taxon>Harpactorini</taxon>
        <taxon>Rhynocoris</taxon>
    </lineage>
</organism>
<feature type="transmembrane region" description="Helical" evidence="1">
    <location>
        <begin position="33"/>
        <end position="57"/>
    </location>
</feature>
<evidence type="ECO:0000256" key="2">
    <source>
        <dbReference type="SAM" id="SignalP"/>
    </source>
</evidence>
<keyword evidence="1" id="KW-1133">Transmembrane helix</keyword>
<protein>
    <submittedName>
        <fullName evidence="3">Uncharacterized protein</fullName>
    </submittedName>
</protein>
<accession>A0AAW1CI28</accession>
<dbReference type="EMBL" id="JAPXFL010000086">
    <property type="protein sequence ID" value="KAK9496383.1"/>
    <property type="molecule type" value="Genomic_DNA"/>
</dbReference>
<dbReference type="AlphaFoldDB" id="A0AAW1CI28"/>
<keyword evidence="2" id="KW-0732">Signal</keyword>
<sequence>MLLLLLLCLRIITVIHIIRHQGVFTTAYHTVTITTYVTGIRNTIIVVITGIVIIFLLHLKNSGRICGIMLCWCINIILIAVFTASAYIVIIVVIIVTAHTIPGDVIVTTIVNIGYRNIIITIIISSSSGSGSSSSNVVTTVISSTAVIIWQLIGRIVER</sequence>
<reference evidence="3 4" key="1">
    <citation type="submission" date="2022-12" db="EMBL/GenBank/DDBJ databases">
        <title>Chromosome-level genome assembly of true bugs.</title>
        <authorList>
            <person name="Ma L."/>
            <person name="Li H."/>
        </authorList>
    </citation>
    <scope>NUCLEOTIDE SEQUENCE [LARGE SCALE GENOMIC DNA]</scope>
    <source>
        <strain evidence="3">Lab_2022b</strain>
    </source>
</reference>
<feature type="chain" id="PRO_5043441269" evidence="2">
    <location>
        <begin position="18"/>
        <end position="159"/>
    </location>
</feature>
<name>A0AAW1CI28_9HEMI</name>
<evidence type="ECO:0000256" key="1">
    <source>
        <dbReference type="SAM" id="Phobius"/>
    </source>
</evidence>
<keyword evidence="1" id="KW-0472">Membrane</keyword>
<feature type="signal peptide" evidence="2">
    <location>
        <begin position="1"/>
        <end position="17"/>
    </location>
</feature>
<keyword evidence="4" id="KW-1185">Reference proteome</keyword>
<dbReference type="Proteomes" id="UP001461498">
    <property type="component" value="Unassembled WGS sequence"/>
</dbReference>
<proteinExistence type="predicted"/>
<feature type="transmembrane region" description="Helical" evidence="1">
    <location>
        <begin position="105"/>
        <end position="124"/>
    </location>
</feature>
<feature type="transmembrane region" description="Helical" evidence="1">
    <location>
        <begin position="69"/>
        <end position="99"/>
    </location>
</feature>